<evidence type="ECO:0000256" key="1">
    <source>
        <dbReference type="ARBA" id="ARBA00005564"/>
    </source>
</evidence>
<keyword evidence="2" id="KW-0732">Signal</keyword>
<protein>
    <submittedName>
        <fullName evidence="3">Putative 3-carboxymuconate cyclase protein</fullName>
    </submittedName>
</protein>
<evidence type="ECO:0000313" key="4">
    <source>
        <dbReference type="Proteomes" id="UP000012174"/>
    </source>
</evidence>
<dbReference type="KEGG" id="ela:UCREL1_11177"/>
<feature type="chain" id="PRO_5004084320" evidence="2">
    <location>
        <begin position="20"/>
        <end position="404"/>
    </location>
</feature>
<comment type="similarity">
    <text evidence="1">Belongs to the cycloisomerase 2 family.</text>
</comment>
<reference evidence="4" key="1">
    <citation type="journal article" date="2013" name="Genome Announc.">
        <title>Draft genome sequence of the grapevine dieback fungus Eutypa lata UCR-EL1.</title>
        <authorList>
            <person name="Blanco-Ulate B."/>
            <person name="Rolshausen P.E."/>
            <person name="Cantu D."/>
        </authorList>
    </citation>
    <scope>NUCLEOTIDE SEQUENCE [LARGE SCALE GENOMIC DNA]</scope>
    <source>
        <strain evidence="4">UCR-EL1</strain>
    </source>
</reference>
<dbReference type="Proteomes" id="UP000012174">
    <property type="component" value="Unassembled WGS sequence"/>
</dbReference>
<evidence type="ECO:0000256" key="2">
    <source>
        <dbReference type="SAM" id="SignalP"/>
    </source>
</evidence>
<dbReference type="Gene3D" id="2.130.10.10">
    <property type="entry name" value="YVTN repeat-like/Quinoprotein amine dehydrogenase"/>
    <property type="match status" value="1"/>
</dbReference>
<dbReference type="InterPro" id="IPR011048">
    <property type="entry name" value="Haem_d1_sf"/>
</dbReference>
<organism evidence="3 4">
    <name type="scientific">Eutypa lata (strain UCR-EL1)</name>
    <name type="common">Grapevine dieback disease fungus</name>
    <name type="synonym">Eutypa armeniacae</name>
    <dbReference type="NCBI Taxonomy" id="1287681"/>
    <lineage>
        <taxon>Eukaryota</taxon>
        <taxon>Fungi</taxon>
        <taxon>Dikarya</taxon>
        <taxon>Ascomycota</taxon>
        <taxon>Pezizomycotina</taxon>
        <taxon>Sordariomycetes</taxon>
        <taxon>Xylariomycetidae</taxon>
        <taxon>Xylariales</taxon>
        <taxon>Diatrypaceae</taxon>
        <taxon>Eutypa</taxon>
    </lineage>
</organism>
<dbReference type="SUPFAM" id="SSF51004">
    <property type="entry name" value="C-terminal (heme d1) domain of cytochrome cd1-nitrite reductase"/>
    <property type="match status" value="1"/>
</dbReference>
<dbReference type="Pfam" id="PF10282">
    <property type="entry name" value="Lactonase"/>
    <property type="match status" value="1"/>
</dbReference>
<dbReference type="OrthoDB" id="9972196at2759"/>
<dbReference type="InterPro" id="IPR019405">
    <property type="entry name" value="Lactonase_7-beta_prop"/>
</dbReference>
<dbReference type="PANTHER" id="PTHR30344:SF1">
    <property type="entry name" value="6-PHOSPHOGLUCONOLACTONASE"/>
    <property type="match status" value="1"/>
</dbReference>
<dbReference type="EMBL" id="KB707522">
    <property type="protein sequence ID" value="EMR61889.1"/>
    <property type="molecule type" value="Genomic_DNA"/>
</dbReference>
<dbReference type="OMA" id="FVWTATR"/>
<dbReference type="HOGENOM" id="CLU_038716_0_0_1"/>
<keyword evidence="4" id="KW-1185">Reference proteome</keyword>
<sequence length="404" mass="43192">MFRGNLLSLLLAAAAPSSAVFLYATSYNDHAVTTLDLNVEGGKLTTLSKSLDCGSEPTWLTLNKADKVLYCLNEGWSGNSSITSFKTTANGTLATLDIIPVLKSPVSSTLYGPGKSGLAVAHYDTSTFSTFSVGEVTQVGLSQNETYEMPEPGPVPDRQDVPHLHDAVLDPTGQFIIVPDLGADTLHVYSIVPETIKWVELEPVKAVPGNGPRHGEFAVTADNQTFFYLANELSNTITGYRVSYEDEDGQETAAPLFEQLFDISTHGEGGHVPNGTKAAELEISPDNKFVLVSSRGENLLKIPSFGGNSTNATEIVSDPIVSFAIDQESGELTRVEQEAAAGGRNPRGFSLNRDGTLVASALQDDNRVVVYERDVETGELGRVVAWATVGEGDGNGPNYVLFDE</sequence>
<feature type="signal peptide" evidence="2">
    <location>
        <begin position="1"/>
        <end position="19"/>
    </location>
</feature>
<accession>M7S731</accession>
<evidence type="ECO:0000313" key="3">
    <source>
        <dbReference type="EMBL" id="EMR61889.1"/>
    </source>
</evidence>
<dbReference type="eggNOG" id="ENOG502S3WY">
    <property type="taxonomic scope" value="Eukaryota"/>
</dbReference>
<dbReference type="PANTHER" id="PTHR30344">
    <property type="entry name" value="6-PHOSPHOGLUCONOLACTONASE-RELATED"/>
    <property type="match status" value="1"/>
</dbReference>
<dbReference type="InterPro" id="IPR050282">
    <property type="entry name" value="Cycloisomerase_2"/>
</dbReference>
<dbReference type="InterPro" id="IPR015943">
    <property type="entry name" value="WD40/YVTN_repeat-like_dom_sf"/>
</dbReference>
<dbReference type="GO" id="GO:0017057">
    <property type="term" value="F:6-phosphogluconolactonase activity"/>
    <property type="evidence" value="ECO:0007669"/>
    <property type="project" value="TreeGrafter"/>
</dbReference>
<name>M7S731_EUTLA</name>
<gene>
    <name evidence="3" type="ORF">UCREL1_11177</name>
</gene>
<dbReference type="AlphaFoldDB" id="M7S731"/>
<proteinExistence type="inferred from homology"/>